<dbReference type="EMBL" id="CP088283">
    <property type="protein sequence ID" value="UGY07447.1"/>
    <property type="molecule type" value="Genomic_DNA"/>
</dbReference>
<evidence type="ECO:0000313" key="1">
    <source>
        <dbReference type="EMBL" id="UGY07447.1"/>
    </source>
</evidence>
<accession>A0ACD3VLL2</accession>
<proteinExistence type="predicted"/>
<evidence type="ECO:0000313" key="2">
    <source>
        <dbReference type="Proteomes" id="UP000692816"/>
    </source>
</evidence>
<keyword evidence="1" id="KW-0808">Transferase</keyword>
<keyword evidence="1" id="KW-0548">Nucleotidyltransferase</keyword>
<keyword evidence="1" id="KW-0614">Plasmid</keyword>
<organism evidence="1 2">
    <name type="scientific">Bradyrhizobium quebecense</name>
    <dbReference type="NCBI Taxonomy" id="2748629"/>
    <lineage>
        <taxon>Bacteria</taxon>
        <taxon>Pseudomonadati</taxon>
        <taxon>Pseudomonadota</taxon>
        <taxon>Alphaproteobacteria</taxon>
        <taxon>Hyphomicrobiales</taxon>
        <taxon>Nitrobacteraceae</taxon>
        <taxon>Bradyrhizobium</taxon>
    </lineage>
</organism>
<keyword evidence="2" id="KW-1185">Reference proteome</keyword>
<geneLocation type="plasmid" evidence="1 2">
    <name>pBq12S5</name>
</geneLocation>
<gene>
    <name evidence="1" type="ORF">J4P68_0040450</name>
</gene>
<dbReference type="Proteomes" id="UP000692816">
    <property type="component" value="Plasmid pBq12S5"/>
</dbReference>
<reference evidence="1 2" key="1">
    <citation type="journal article" date="2021" name="Int. J. Syst. Evol. Microbiol.">
        <title>Bradyrhizobium septentrionale sp. nov. (sv. septentrionale) and Bradyrhizobium quebecense sp. nov. (sv. septentrionale) associated with legumes native to Canada possess rearranged symbiosis genes and numerous insertion sequences.</title>
        <authorList>
            <person name="Bromfield E.S.P."/>
            <person name="Cloutier S."/>
        </authorList>
    </citation>
    <scope>NUCLEOTIDE SEQUENCE [LARGE SCALE GENOMIC DNA]</scope>
    <source>
        <strain evidence="1 2">12S5</strain>
    </source>
</reference>
<name>A0ACD3VLL2_9BRAD</name>
<sequence>MLAAALAVSEAFFHVQGKTAIVGRRSVGLSLWRPDAADWLAPDPAATPLQFLPSQLWLIGLGHLGQAFLWALMLLPYAETDGISLVLQDVDTITPSTESTSILSDATMVGEKKTRAMAAWAERRGFSTAIVERLFDSTFRRAETDPPIALCGLDNAVGRMALDSAAFPLVVEAGLGRDHRNFQTIRLHTLPATRSAAEIWGGTEATADGLAHMPAYERLLETGKLDPCGVTLLAGKAVGAPFVGATAATLVIAEVLRFLHGEPVSQLIDLDLRSPDARFAMRRDAPPDFNPGYVPVRTW</sequence>
<protein>
    <submittedName>
        <fullName evidence="1">ThiF family adenylyltransferase</fullName>
    </submittedName>
</protein>